<dbReference type="Gene3D" id="3.40.50.300">
    <property type="entry name" value="P-loop containing nucleotide triphosphate hydrolases"/>
    <property type="match status" value="1"/>
</dbReference>
<reference evidence="2 3" key="1">
    <citation type="journal article" date="2016" name="Int. J. Syst. Evol. Microbiol.">
        <title>Labrenzia salina sp. nov., isolated from the rhizosphere of the halophyte Arthrocnemum macrostachyum.</title>
        <authorList>
            <person name="Camacho M."/>
            <person name="Redondo-Gomez S."/>
            <person name="Rodriguez-Llorente I."/>
            <person name="Rohde M."/>
            <person name="Sproer C."/>
            <person name="Schumann P."/>
            <person name="Klenk H.P."/>
            <person name="Montero-Calasanz M.D.C."/>
        </authorList>
    </citation>
    <scope>NUCLEOTIDE SEQUENCE [LARGE SCALE GENOMIC DNA]</scope>
    <source>
        <strain evidence="2 3">DSM 29163</strain>
    </source>
</reference>
<evidence type="ECO:0008006" key="4">
    <source>
        <dbReference type="Google" id="ProtNLM"/>
    </source>
</evidence>
<feature type="region of interest" description="Disordered" evidence="1">
    <location>
        <begin position="135"/>
        <end position="162"/>
    </location>
</feature>
<sequence>MKFSSVYPLRQNRAHEVCGEGALVFAAIAAGQAEGMVVWVSERWRPVINPEGLTPYCDPGKLLVTRADSQLDVLASMETALRSRAAGMVVGELTGSIGLTEGRRLQLAAEAGHTRALIIIPEGTGSNAAETRWRCTGVASGPDGDGPPRQNRPPQNDHDSTRWRWSLIKNKIGTLSEWVVHWDAAAHRVIVVSEAGG</sequence>
<evidence type="ECO:0000313" key="2">
    <source>
        <dbReference type="EMBL" id="MCX2724331.1"/>
    </source>
</evidence>
<evidence type="ECO:0000313" key="3">
    <source>
        <dbReference type="Proteomes" id="UP001300261"/>
    </source>
</evidence>
<name>A0ABT3R5J6_9HYPH</name>
<proteinExistence type="predicted"/>
<dbReference type="Proteomes" id="UP001300261">
    <property type="component" value="Unassembled WGS sequence"/>
</dbReference>
<accession>A0ABT3R5J6</accession>
<keyword evidence="3" id="KW-1185">Reference proteome</keyword>
<organism evidence="2 3">
    <name type="scientific">Roseibium salinum</name>
    <dbReference type="NCBI Taxonomy" id="1604349"/>
    <lineage>
        <taxon>Bacteria</taxon>
        <taxon>Pseudomonadati</taxon>
        <taxon>Pseudomonadota</taxon>
        <taxon>Alphaproteobacteria</taxon>
        <taxon>Hyphomicrobiales</taxon>
        <taxon>Stappiaceae</taxon>
        <taxon>Roseibium</taxon>
    </lineage>
</organism>
<comment type="caution">
    <text evidence="2">The sequence shown here is derived from an EMBL/GenBank/DDBJ whole genome shotgun (WGS) entry which is preliminary data.</text>
</comment>
<protein>
    <recommendedName>
        <fullName evidence="4">Protein ImuA</fullName>
    </recommendedName>
</protein>
<evidence type="ECO:0000256" key="1">
    <source>
        <dbReference type="SAM" id="MobiDB-lite"/>
    </source>
</evidence>
<dbReference type="SUPFAM" id="SSF52540">
    <property type="entry name" value="P-loop containing nucleoside triphosphate hydrolases"/>
    <property type="match status" value="1"/>
</dbReference>
<dbReference type="InterPro" id="IPR027417">
    <property type="entry name" value="P-loop_NTPase"/>
</dbReference>
<dbReference type="EMBL" id="JAPEVI010000003">
    <property type="protein sequence ID" value="MCX2724331.1"/>
    <property type="molecule type" value="Genomic_DNA"/>
</dbReference>
<dbReference type="RefSeq" id="WP_265964246.1">
    <property type="nucleotide sequence ID" value="NZ_JAPEVI010000003.1"/>
</dbReference>
<gene>
    <name evidence="2" type="ORF">ON753_18470</name>
</gene>